<dbReference type="Proteomes" id="UP001230649">
    <property type="component" value="Unassembled WGS sequence"/>
</dbReference>
<gene>
    <name evidence="1" type="ORF">QFC20_002780</name>
</gene>
<protein>
    <submittedName>
        <fullName evidence="1">Uncharacterized protein</fullName>
    </submittedName>
</protein>
<proteinExistence type="predicted"/>
<keyword evidence="2" id="KW-1185">Reference proteome</keyword>
<evidence type="ECO:0000313" key="2">
    <source>
        <dbReference type="Proteomes" id="UP001230649"/>
    </source>
</evidence>
<dbReference type="EMBL" id="JASBWS010000022">
    <property type="protein sequence ID" value="KAJ9110739.1"/>
    <property type="molecule type" value="Genomic_DNA"/>
</dbReference>
<accession>A0ACC2WG41</accession>
<reference evidence="1" key="1">
    <citation type="submission" date="2023-04" db="EMBL/GenBank/DDBJ databases">
        <title>Draft Genome sequencing of Naganishia species isolated from polar environments using Oxford Nanopore Technology.</title>
        <authorList>
            <person name="Leo P."/>
            <person name="Venkateswaran K."/>
        </authorList>
    </citation>
    <scope>NUCLEOTIDE SEQUENCE</scope>
    <source>
        <strain evidence="1">MNA-CCFEE 5262</strain>
    </source>
</reference>
<organism evidence="1 2">
    <name type="scientific">Naganishia adeliensis</name>
    <dbReference type="NCBI Taxonomy" id="92952"/>
    <lineage>
        <taxon>Eukaryota</taxon>
        <taxon>Fungi</taxon>
        <taxon>Dikarya</taxon>
        <taxon>Basidiomycota</taxon>
        <taxon>Agaricomycotina</taxon>
        <taxon>Tremellomycetes</taxon>
        <taxon>Filobasidiales</taxon>
        <taxon>Filobasidiaceae</taxon>
        <taxon>Naganishia</taxon>
    </lineage>
</organism>
<comment type="caution">
    <text evidence="1">The sequence shown here is derived from an EMBL/GenBank/DDBJ whole genome shotgun (WGS) entry which is preliminary data.</text>
</comment>
<sequence>MPLQGSALLALVTCLTGAAFLLIGYDNGVMGGVINGSGFQNTFNNPSPGLLGTIVAIYEIGCCVGSLLTAFIGDRLGRRRTICLGAVVMLAGTGFQAGVSSSGPMIAARIISDLGMGAINSTCPVLMAEVSPKASRGRYVAAQLSMLNLGIFLAYWVGYGFTNYVTGSVQWRIPVALQSVFIIIIIIILCFLVPESPRYDLSHGNQERALETLSLLNARPSTDSIVLEQYLAIEQAVELEKSVGSGSWAEFLRWKDDEIKSKRRLFIACFIQAAQQLGGINGIIYYAGTLLKTTGLDDHNSSLVSGFLFTWFFIASFIPWFLIDRVGRRPLLLVCISLMACTFAAQAGLIWKVETSGSRAAGAAATAVLFVYMGLFTTGFQAVVWVYPSEVLPLAMRAKGSSISTAANWICNLAIVEMTPSAIANIGYKFYIIFAILNALWVPVIYFMFPETAGLALEDVDQLFAEMDTLRISNRHVQINSPYKADLEDNDVGPSDDKV</sequence>
<name>A0ACC2WG41_9TREE</name>
<evidence type="ECO:0000313" key="1">
    <source>
        <dbReference type="EMBL" id="KAJ9110739.1"/>
    </source>
</evidence>